<name>A0A9W9LJ76_9EURO</name>
<dbReference type="InterPro" id="IPR048337">
    <property type="entry name" value="FAM50A/XAP5_C"/>
</dbReference>
<evidence type="ECO:0000313" key="4">
    <source>
        <dbReference type="Proteomes" id="UP001149163"/>
    </source>
</evidence>
<reference evidence="3" key="2">
    <citation type="journal article" date="2023" name="IMA Fungus">
        <title>Comparative genomic study of the Penicillium genus elucidates a diverse pangenome and 15 lateral gene transfer events.</title>
        <authorList>
            <person name="Petersen C."/>
            <person name="Sorensen T."/>
            <person name="Nielsen M.R."/>
            <person name="Sondergaard T.E."/>
            <person name="Sorensen J.L."/>
            <person name="Fitzpatrick D.A."/>
            <person name="Frisvad J.C."/>
            <person name="Nielsen K.L."/>
        </authorList>
    </citation>
    <scope>NUCLEOTIDE SEQUENCE</scope>
    <source>
        <strain evidence="3">IBT 26290</strain>
    </source>
</reference>
<keyword evidence="4" id="KW-1185">Reference proteome</keyword>
<sequence length="407" mass="44220">MESSEQDSRTSTPRSFTGQTVSAEEMLKSQTVGLVHLSDFRKRRAEVLEQKEREAHDKSLGRLASGNSRSATPSAGEVTDGSSTPRSDAPPKKKKKKALMKSKLSFGDDNDDTGEESAATPRDSSISRSSSKTPMEEGTSVAARRMKANPNAPPPPKAKTKAALEAEAQARDTLRKEFLVMQEAVKNTEIAIPFVLFDGTSIPAGSVKVKKGDPVWLFLDRCRKVGAELGAGGANGASKARKDSRREWARISVDDLMLVKGDVIVPHFYYFIANRVPSFSRAGGLLFDYSDKPPPAKSDDDPLYRPSDHSIEGEDKDATETKVVDRRCHTFCLGCADGLGLSHPTANDRRCPACQTVLSNPDDAVSTILNPTEDYKTSVLSGLDPNTIMECAGRALGFWAYQSTQEM</sequence>
<dbReference type="Pfam" id="PF04921">
    <property type="entry name" value="XAP5"/>
    <property type="match status" value="1"/>
</dbReference>
<feature type="compositionally biased region" description="Polar residues" evidence="1">
    <location>
        <begin position="1"/>
        <end position="32"/>
    </location>
</feature>
<reference evidence="3" key="1">
    <citation type="submission" date="2022-11" db="EMBL/GenBank/DDBJ databases">
        <authorList>
            <person name="Petersen C."/>
        </authorList>
    </citation>
    <scope>NUCLEOTIDE SEQUENCE</scope>
    <source>
        <strain evidence="3">IBT 26290</strain>
    </source>
</reference>
<evidence type="ECO:0000313" key="3">
    <source>
        <dbReference type="EMBL" id="KAJ5159484.1"/>
    </source>
</evidence>
<feature type="region of interest" description="Disordered" evidence="1">
    <location>
        <begin position="292"/>
        <end position="318"/>
    </location>
</feature>
<protein>
    <recommendedName>
        <fullName evidence="2">FAM50A/XAP5 C-terminal domain-containing protein</fullName>
    </recommendedName>
</protein>
<evidence type="ECO:0000256" key="1">
    <source>
        <dbReference type="SAM" id="MobiDB-lite"/>
    </source>
</evidence>
<dbReference type="PANTHER" id="PTHR12722">
    <property type="entry name" value="XAP-5 PROTEIN-RELATED"/>
    <property type="match status" value="1"/>
</dbReference>
<dbReference type="OrthoDB" id="1562195at2759"/>
<feature type="compositionally biased region" description="Basic and acidic residues" evidence="1">
    <location>
        <begin position="45"/>
        <end position="60"/>
    </location>
</feature>
<comment type="caution">
    <text evidence="3">The sequence shown here is derived from an EMBL/GenBank/DDBJ whole genome shotgun (WGS) entry which is preliminary data.</text>
</comment>
<dbReference type="GO" id="GO:0006325">
    <property type="term" value="P:chromatin organization"/>
    <property type="evidence" value="ECO:0007669"/>
    <property type="project" value="TreeGrafter"/>
</dbReference>
<dbReference type="GeneID" id="81427789"/>
<dbReference type="Proteomes" id="UP001149163">
    <property type="component" value="Unassembled WGS sequence"/>
</dbReference>
<dbReference type="PANTHER" id="PTHR12722:SF0">
    <property type="entry name" value="PROTEIN FAM50A"/>
    <property type="match status" value="1"/>
</dbReference>
<feature type="domain" description="FAM50A/XAP5 C-terminal" evidence="2">
    <location>
        <begin position="188"/>
        <end position="327"/>
    </location>
</feature>
<dbReference type="GO" id="GO:0005634">
    <property type="term" value="C:nucleus"/>
    <property type="evidence" value="ECO:0007669"/>
    <property type="project" value="InterPro"/>
</dbReference>
<feature type="compositionally biased region" description="Basic and acidic residues" evidence="1">
    <location>
        <begin position="297"/>
        <end position="318"/>
    </location>
</feature>
<gene>
    <name evidence="3" type="ORF">N7482_006488</name>
</gene>
<proteinExistence type="predicted"/>
<dbReference type="RefSeq" id="XP_056541042.1">
    <property type="nucleotide sequence ID" value="XM_056688613.1"/>
</dbReference>
<accession>A0A9W9LJ76</accession>
<dbReference type="AlphaFoldDB" id="A0A9W9LJ76"/>
<dbReference type="EMBL" id="JAPQKN010000004">
    <property type="protein sequence ID" value="KAJ5159484.1"/>
    <property type="molecule type" value="Genomic_DNA"/>
</dbReference>
<feature type="region of interest" description="Disordered" evidence="1">
    <location>
        <begin position="1"/>
        <end position="158"/>
    </location>
</feature>
<organism evidence="3 4">
    <name type="scientific">Penicillium canariense</name>
    <dbReference type="NCBI Taxonomy" id="189055"/>
    <lineage>
        <taxon>Eukaryota</taxon>
        <taxon>Fungi</taxon>
        <taxon>Dikarya</taxon>
        <taxon>Ascomycota</taxon>
        <taxon>Pezizomycotina</taxon>
        <taxon>Eurotiomycetes</taxon>
        <taxon>Eurotiomycetidae</taxon>
        <taxon>Eurotiales</taxon>
        <taxon>Aspergillaceae</taxon>
        <taxon>Penicillium</taxon>
    </lineage>
</organism>
<dbReference type="InterPro" id="IPR007005">
    <property type="entry name" value="XAP5"/>
</dbReference>
<evidence type="ECO:0000259" key="2">
    <source>
        <dbReference type="Pfam" id="PF04921"/>
    </source>
</evidence>